<dbReference type="InterPro" id="IPR000023">
    <property type="entry name" value="Phosphofructokinase_dom"/>
</dbReference>
<comment type="function">
    <text evidence="2">Catalyzes the phosphorylation of D-fructose 6-phosphate to fructose 1,6-bisphosphate by ATP, the first committing step of glycolysis.</text>
</comment>
<organism evidence="12 13">
    <name type="scientific">Thalassiosira pseudonana</name>
    <name type="common">Marine diatom</name>
    <name type="synonym">Cyclotella nana</name>
    <dbReference type="NCBI Taxonomy" id="35128"/>
    <lineage>
        <taxon>Eukaryota</taxon>
        <taxon>Sar</taxon>
        <taxon>Stramenopiles</taxon>
        <taxon>Ochrophyta</taxon>
        <taxon>Bacillariophyta</taxon>
        <taxon>Coscinodiscophyceae</taxon>
        <taxon>Thalassiosirophycidae</taxon>
        <taxon>Thalassiosirales</taxon>
        <taxon>Thalassiosiraceae</taxon>
        <taxon>Thalassiosira</taxon>
    </lineage>
</organism>
<feature type="domain" description="Phosphofructokinase" evidence="11">
    <location>
        <begin position="19"/>
        <end position="324"/>
    </location>
</feature>
<dbReference type="GO" id="GO:0005524">
    <property type="term" value="F:ATP binding"/>
    <property type="evidence" value="ECO:0007669"/>
    <property type="project" value="UniProtKB-KW"/>
</dbReference>
<evidence type="ECO:0000256" key="6">
    <source>
        <dbReference type="ARBA" id="ARBA00022777"/>
    </source>
</evidence>
<dbReference type="Pfam" id="PF00365">
    <property type="entry name" value="PFK"/>
    <property type="match status" value="1"/>
</dbReference>
<sequence>YVRAGPVEKLHFNPKNVNAAIVTCGGLCPGLNNVIREVTRALFHLYGIEGKVYGIVGGYKGFYDPKTPPINLTVESVENIHHEGGTILGSSRGGFDMDKILEFIRSKKIRQLYVIGGDGTHRGAFKIHETCMEKGLHVAVAGIPKTIDNDVDYLDRSFGFITSVEAAQTAIRAAKVEASCNLPNGVGIVKLMGRSSGFIAAHATLGSGDVDLCLIPEVPIVLDGPNGCLPHLWRRVKKNGYAVIVVAEGAGEELLGESTETDASGNKKLPQIGEFMKKAVNDYFRKQGEEATVKYIDPSYMIRSVPANATDTLYCMQLGQNAVHGCFAGYTGFSVGLCNNKMCLLPIPELVATSPRQMNPMGRTWERILAVTRQPNTRKITRKSMARTKSSSDA</sequence>
<dbReference type="EMBL" id="CM000638">
    <property type="protein sequence ID" value="EED95817.1"/>
    <property type="molecule type" value="Genomic_DNA"/>
</dbReference>
<keyword evidence="3 12" id="KW-0808">Transferase</keyword>
<keyword evidence="8" id="KW-0460">Magnesium</keyword>
<evidence type="ECO:0000256" key="8">
    <source>
        <dbReference type="ARBA" id="ARBA00022842"/>
    </source>
</evidence>
<evidence type="ECO:0000256" key="9">
    <source>
        <dbReference type="ARBA" id="ARBA00023152"/>
    </source>
</evidence>
<keyword evidence="4" id="KW-0479">Metal-binding</keyword>
<dbReference type="Gene3D" id="3.40.50.450">
    <property type="match status" value="1"/>
</dbReference>
<dbReference type="GO" id="GO:0046872">
    <property type="term" value="F:metal ion binding"/>
    <property type="evidence" value="ECO:0007669"/>
    <property type="project" value="UniProtKB-KW"/>
</dbReference>
<dbReference type="SUPFAM" id="SSF53784">
    <property type="entry name" value="Phosphofructokinase"/>
    <property type="match status" value="1"/>
</dbReference>
<evidence type="ECO:0000313" key="13">
    <source>
        <dbReference type="Proteomes" id="UP000001449"/>
    </source>
</evidence>
<dbReference type="PANTHER" id="PTHR45770">
    <property type="entry name" value="ATP-DEPENDENT 6-PHOSPHOFRUCTOKINASE 1"/>
    <property type="match status" value="1"/>
</dbReference>
<dbReference type="RefSeq" id="XP_002286176.1">
    <property type="nucleotide sequence ID" value="XM_002286140.1"/>
</dbReference>
<dbReference type="AlphaFoldDB" id="B8BQP1"/>
<feature type="non-terminal residue" evidence="12">
    <location>
        <position position="1"/>
    </location>
</feature>
<evidence type="ECO:0000259" key="11">
    <source>
        <dbReference type="Pfam" id="PF00365"/>
    </source>
</evidence>
<dbReference type="InterPro" id="IPR050929">
    <property type="entry name" value="PFKA"/>
</dbReference>
<comment type="catalytic activity">
    <reaction evidence="10">
        <text>beta-D-fructose 6-phosphate + ATP = beta-D-fructose 1,6-bisphosphate + ADP + H(+)</text>
        <dbReference type="Rhea" id="RHEA:16109"/>
        <dbReference type="ChEBI" id="CHEBI:15378"/>
        <dbReference type="ChEBI" id="CHEBI:30616"/>
        <dbReference type="ChEBI" id="CHEBI:32966"/>
        <dbReference type="ChEBI" id="CHEBI:57634"/>
        <dbReference type="ChEBI" id="CHEBI:456216"/>
        <dbReference type="EC" id="2.7.1.11"/>
    </reaction>
</comment>
<evidence type="ECO:0000313" key="12">
    <source>
        <dbReference type="EMBL" id="EED95817.1"/>
    </source>
</evidence>
<dbReference type="Proteomes" id="UP000001449">
    <property type="component" value="Chromosome 1"/>
</dbReference>
<dbReference type="PIRSF" id="PIRSF000534">
    <property type="entry name" value="PPi_PFK_TP0108"/>
    <property type="match status" value="1"/>
</dbReference>
<keyword evidence="13" id="KW-1185">Reference proteome</keyword>
<evidence type="ECO:0000256" key="7">
    <source>
        <dbReference type="ARBA" id="ARBA00022840"/>
    </source>
</evidence>
<reference evidence="12 13" key="1">
    <citation type="journal article" date="2004" name="Science">
        <title>The genome of the diatom Thalassiosira pseudonana: ecology, evolution, and metabolism.</title>
        <authorList>
            <person name="Armbrust E.V."/>
            <person name="Berges J.A."/>
            <person name="Bowler C."/>
            <person name="Green B.R."/>
            <person name="Martinez D."/>
            <person name="Putnam N.H."/>
            <person name="Zhou S."/>
            <person name="Allen A.E."/>
            <person name="Apt K.E."/>
            <person name="Bechner M."/>
            <person name="Brzezinski M.A."/>
            <person name="Chaal B.K."/>
            <person name="Chiovitti A."/>
            <person name="Davis A.K."/>
            <person name="Demarest M.S."/>
            <person name="Detter J.C."/>
            <person name="Glavina T."/>
            <person name="Goodstein D."/>
            <person name="Hadi M.Z."/>
            <person name="Hellsten U."/>
            <person name="Hildebrand M."/>
            <person name="Jenkins B.D."/>
            <person name="Jurka J."/>
            <person name="Kapitonov V.V."/>
            <person name="Kroger N."/>
            <person name="Lau W.W."/>
            <person name="Lane T.W."/>
            <person name="Larimer F.W."/>
            <person name="Lippmeier J.C."/>
            <person name="Lucas S."/>
            <person name="Medina M."/>
            <person name="Montsant A."/>
            <person name="Obornik M."/>
            <person name="Parker M.S."/>
            <person name="Palenik B."/>
            <person name="Pazour G.J."/>
            <person name="Richardson P.M."/>
            <person name="Rynearson T.A."/>
            <person name="Saito M.A."/>
            <person name="Schwartz D.C."/>
            <person name="Thamatrakoln K."/>
            <person name="Valentin K."/>
            <person name="Vardi A."/>
            <person name="Wilkerson F.P."/>
            <person name="Rokhsar D.S."/>
        </authorList>
    </citation>
    <scope>NUCLEOTIDE SEQUENCE [LARGE SCALE GENOMIC DNA]</scope>
    <source>
        <strain evidence="12 13">CCMP1335</strain>
    </source>
</reference>
<evidence type="ECO:0000256" key="10">
    <source>
        <dbReference type="ARBA" id="ARBA00048070"/>
    </source>
</evidence>
<accession>B8BQP1</accession>
<dbReference type="GO" id="GO:0047334">
    <property type="term" value="F:diphosphate-fructose-6-phosphate 1-phosphotransferase activity"/>
    <property type="evidence" value="ECO:0007669"/>
    <property type="project" value="UniProtKB-EC"/>
</dbReference>
<keyword evidence="7" id="KW-0067">ATP-binding</keyword>
<dbReference type="OMA" id="ERMGINM"/>
<name>B8BQP1_THAPS</name>
<dbReference type="eggNOG" id="KOG2440">
    <property type="taxonomic scope" value="Eukaryota"/>
</dbReference>
<dbReference type="STRING" id="35128.B8BQP1"/>
<dbReference type="GO" id="GO:0006002">
    <property type="term" value="P:fructose 6-phosphate metabolic process"/>
    <property type="evidence" value="ECO:0007669"/>
    <property type="project" value="InterPro"/>
</dbReference>
<dbReference type="InterPro" id="IPR022953">
    <property type="entry name" value="ATP_PFK"/>
</dbReference>
<keyword evidence="9" id="KW-0324">Glycolysis</keyword>
<dbReference type="UniPathway" id="UPA00109">
    <property type="reaction ID" value="UER00182"/>
</dbReference>
<keyword evidence="5" id="KW-0547">Nucleotide-binding</keyword>
<dbReference type="InParanoid" id="B8BQP1"/>
<dbReference type="GeneID" id="7451444"/>
<comment type="cofactor">
    <cofactor evidence="1">
        <name>Mg(2+)</name>
        <dbReference type="ChEBI" id="CHEBI:18420"/>
    </cofactor>
</comment>
<proteinExistence type="predicted"/>
<protein>
    <submittedName>
        <fullName evidence="12">6-phosphofructokinase</fullName>
        <ecNumber evidence="12">2.7.1.90</ecNumber>
    </submittedName>
</protein>
<dbReference type="PRINTS" id="PR00476">
    <property type="entry name" value="PHFRCTKINASE"/>
</dbReference>
<dbReference type="GO" id="GO:0003872">
    <property type="term" value="F:6-phosphofructokinase activity"/>
    <property type="evidence" value="ECO:0000318"/>
    <property type="project" value="GO_Central"/>
</dbReference>
<dbReference type="HOGENOM" id="CLU_020655_7_4_1"/>
<dbReference type="FunFam" id="3.40.50.450:FF:000002">
    <property type="entry name" value="ATP-dependent 6-phosphofructokinase"/>
    <property type="match status" value="1"/>
</dbReference>
<evidence type="ECO:0000256" key="1">
    <source>
        <dbReference type="ARBA" id="ARBA00001946"/>
    </source>
</evidence>
<dbReference type="InterPro" id="IPR012004">
    <property type="entry name" value="PyroP-dep_PFK_TP0108"/>
</dbReference>
<evidence type="ECO:0000256" key="4">
    <source>
        <dbReference type="ARBA" id="ARBA00022723"/>
    </source>
</evidence>
<dbReference type="PaxDb" id="35128-Thaps31232"/>
<evidence type="ECO:0000256" key="2">
    <source>
        <dbReference type="ARBA" id="ARBA00002659"/>
    </source>
</evidence>
<dbReference type="NCBIfam" id="NF005301">
    <property type="entry name" value="PRK06830.1"/>
    <property type="match status" value="1"/>
</dbReference>
<dbReference type="KEGG" id="tps:THAPSDRAFT_31232"/>
<evidence type="ECO:0000256" key="3">
    <source>
        <dbReference type="ARBA" id="ARBA00022679"/>
    </source>
</evidence>
<keyword evidence="6" id="KW-0418">Kinase</keyword>
<reference evidence="12 13" key="2">
    <citation type="journal article" date="2008" name="Nature">
        <title>The Phaeodactylum genome reveals the evolutionary history of diatom genomes.</title>
        <authorList>
            <person name="Bowler C."/>
            <person name="Allen A.E."/>
            <person name="Badger J.H."/>
            <person name="Grimwood J."/>
            <person name="Jabbari K."/>
            <person name="Kuo A."/>
            <person name="Maheswari U."/>
            <person name="Martens C."/>
            <person name="Maumus F."/>
            <person name="Otillar R.P."/>
            <person name="Rayko E."/>
            <person name="Salamov A."/>
            <person name="Vandepoele K."/>
            <person name="Beszteri B."/>
            <person name="Gruber A."/>
            <person name="Heijde M."/>
            <person name="Katinka M."/>
            <person name="Mock T."/>
            <person name="Valentin K."/>
            <person name="Verret F."/>
            <person name="Berges J.A."/>
            <person name="Brownlee C."/>
            <person name="Cadoret J.P."/>
            <person name="Chiovitti A."/>
            <person name="Choi C.J."/>
            <person name="Coesel S."/>
            <person name="De Martino A."/>
            <person name="Detter J.C."/>
            <person name="Durkin C."/>
            <person name="Falciatore A."/>
            <person name="Fournet J."/>
            <person name="Haruta M."/>
            <person name="Huysman M.J."/>
            <person name="Jenkins B.D."/>
            <person name="Jiroutova K."/>
            <person name="Jorgensen R.E."/>
            <person name="Joubert Y."/>
            <person name="Kaplan A."/>
            <person name="Kroger N."/>
            <person name="Kroth P.G."/>
            <person name="La Roche J."/>
            <person name="Lindquist E."/>
            <person name="Lommer M."/>
            <person name="Martin-Jezequel V."/>
            <person name="Lopez P.J."/>
            <person name="Lucas S."/>
            <person name="Mangogna M."/>
            <person name="McGinnis K."/>
            <person name="Medlin L.K."/>
            <person name="Montsant A."/>
            <person name="Oudot-Le Secq M.P."/>
            <person name="Napoli C."/>
            <person name="Obornik M."/>
            <person name="Parker M.S."/>
            <person name="Petit J.L."/>
            <person name="Porcel B.M."/>
            <person name="Poulsen N."/>
            <person name="Robison M."/>
            <person name="Rychlewski L."/>
            <person name="Rynearson T.A."/>
            <person name="Schmutz J."/>
            <person name="Shapiro H."/>
            <person name="Siaut M."/>
            <person name="Stanley M."/>
            <person name="Sussman M.R."/>
            <person name="Taylor A.R."/>
            <person name="Vardi A."/>
            <person name="von Dassow P."/>
            <person name="Vyverman W."/>
            <person name="Willis A."/>
            <person name="Wyrwicz L.S."/>
            <person name="Rokhsar D.S."/>
            <person name="Weissenbach J."/>
            <person name="Armbrust E.V."/>
            <person name="Green B.R."/>
            <person name="Van de Peer Y."/>
            <person name="Grigoriev I.V."/>
        </authorList>
    </citation>
    <scope>NUCLEOTIDE SEQUENCE [LARGE SCALE GENOMIC DNA]</scope>
    <source>
        <strain evidence="12 13">CCMP1335</strain>
    </source>
</reference>
<evidence type="ECO:0000256" key="5">
    <source>
        <dbReference type="ARBA" id="ARBA00022741"/>
    </source>
</evidence>
<dbReference type="EC" id="2.7.1.90" evidence="12"/>
<dbReference type="GO" id="GO:0005737">
    <property type="term" value="C:cytoplasm"/>
    <property type="evidence" value="ECO:0000318"/>
    <property type="project" value="GO_Central"/>
</dbReference>
<dbReference type="InterPro" id="IPR035966">
    <property type="entry name" value="PKF_sf"/>
</dbReference>
<gene>
    <name evidence="12" type="primary">PFK1</name>
    <name evidence="12" type="ORF">THAPSDRAFT_31232</name>
</gene>